<keyword evidence="3" id="KW-0479">Metal-binding</keyword>
<dbReference type="InterPro" id="IPR031939">
    <property type="entry name" value="Adhesin_E-like"/>
</dbReference>
<evidence type="ECO:0000256" key="1">
    <source>
        <dbReference type="ARBA" id="ARBA00010718"/>
    </source>
</evidence>
<dbReference type="EC" id="4.2.1.1" evidence="2"/>
<keyword evidence="11" id="KW-1185">Reference proteome</keyword>
<reference evidence="10 11" key="1">
    <citation type="journal article" date="2006" name="Nat. Biotechnol.">
        <title>Complete genome of the mutualistic, N2-fixing grass endophyte Azoarcus sp. strain BH72.</title>
        <authorList>
            <person name="Krause A."/>
            <person name="Ramakumar A."/>
            <person name="Bartels D."/>
            <person name="Battistoni F."/>
            <person name="Bekel T."/>
            <person name="Boch J."/>
            <person name="Boehm M."/>
            <person name="Friedrich F."/>
            <person name="Hurek T."/>
            <person name="Krause L."/>
            <person name="Linke B."/>
            <person name="McHardy A.C."/>
            <person name="Sarkar A."/>
            <person name="Schneiker S."/>
            <person name="Syed A.A."/>
            <person name="Thauer R."/>
            <person name="Vorhoelter F.-J."/>
            <person name="Weidner S."/>
            <person name="Puehler A."/>
            <person name="Reinhold-Hurek B."/>
            <person name="Kaiser O."/>
            <person name="Goesmann A."/>
        </authorList>
    </citation>
    <scope>NUCLEOTIDE SEQUENCE [LARGE SCALE GENOMIC DNA]</scope>
    <source>
        <strain evidence="10 11">BH72</strain>
    </source>
</reference>
<comment type="catalytic activity">
    <reaction evidence="6">
        <text>hydrogencarbonate + H(+) = CO2 + H2O</text>
        <dbReference type="Rhea" id="RHEA:10748"/>
        <dbReference type="ChEBI" id="CHEBI:15377"/>
        <dbReference type="ChEBI" id="CHEBI:15378"/>
        <dbReference type="ChEBI" id="CHEBI:16526"/>
        <dbReference type="ChEBI" id="CHEBI:17544"/>
        <dbReference type="EC" id="4.2.1.1"/>
    </reaction>
</comment>
<dbReference type="Gene3D" id="3.10.200.10">
    <property type="entry name" value="Alpha carbonic anhydrase"/>
    <property type="match status" value="1"/>
</dbReference>
<dbReference type="Pfam" id="PF16747">
    <property type="entry name" value="Adhesin_E"/>
    <property type="match status" value="1"/>
</dbReference>
<evidence type="ECO:0000313" key="11">
    <source>
        <dbReference type="Proteomes" id="UP000002588"/>
    </source>
</evidence>
<evidence type="ECO:0000259" key="9">
    <source>
        <dbReference type="PROSITE" id="PS51144"/>
    </source>
</evidence>
<comment type="similarity">
    <text evidence="1">Belongs to the alpha-carbonic anhydrase family.</text>
</comment>
<dbReference type="InterPro" id="IPR041891">
    <property type="entry name" value="Alpha_CA_prokaryot-like"/>
</dbReference>
<accession>A1K3Q4</accession>
<dbReference type="HOGENOM" id="CLU_030804_0_0_4"/>
<organism evidence="10 11">
    <name type="scientific">Azoarcus sp. (strain BH72)</name>
    <dbReference type="NCBI Taxonomy" id="418699"/>
    <lineage>
        <taxon>Bacteria</taxon>
        <taxon>Pseudomonadati</taxon>
        <taxon>Pseudomonadota</taxon>
        <taxon>Betaproteobacteria</taxon>
        <taxon>Rhodocyclales</taxon>
        <taxon>Zoogloeaceae</taxon>
        <taxon>Azoarcus</taxon>
    </lineage>
</organism>
<evidence type="ECO:0000256" key="3">
    <source>
        <dbReference type="ARBA" id="ARBA00022723"/>
    </source>
</evidence>
<feature type="chain" id="PRO_5002635816" description="carbonic anhydrase" evidence="8">
    <location>
        <begin position="25"/>
        <end position="538"/>
    </location>
</feature>
<dbReference type="InterPro" id="IPR023561">
    <property type="entry name" value="Carbonic_anhydrase_a-class"/>
</dbReference>
<keyword evidence="5 10" id="KW-0456">Lyase</keyword>
<dbReference type="GO" id="GO:0004089">
    <property type="term" value="F:carbonate dehydratase activity"/>
    <property type="evidence" value="ECO:0007669"/>
    <property type="project" value="UniProtKB-EC"/>
</dbReference>
<dbReference type="EMBL" id="AM406670">
    <property type="protein sequence ID" value="CAL93459.1"/>
    <property type="molecule type" value="Genomic_DNA"/>
</dbReference>
<feature type="compositionally biased region" description="Low complexity" evidence="7">
    <location>
        <begin position="141"/>
        <end position="180"/>
    </location>
</feature>
<dbReference type="InterPro" id="IPR036398">
    <property type="entry name" value="CA_dom_sf"/>
</dbReference>
<feature type="compositionally biased region" description="Basic and acidic residues" evidence="7">
    <location>
        <begin position="211"/>
        <end position="222"/>
    </location>
</feature>
<dbReference type="SUPFAM" id="SSF51069">
    <property type="entry name" value="Carbonic anhydrase"/>
    <property type="match status" value="1"/>
</dbReference>
<dbReference type="PANTHER" id="PTHR18952:SF265">
    <property type="entry name" value="CARBONIC ANHYDRASE"/>
    <property type="match status" value="1"/>
</dbReference>
<evidence type="ECO:0000256" key="2">
    <source>
        <dbReference type="ARBA" id="ARBA00012925"/>
    </source>
</evidence>
<dbReference type="eggNOG" id="COG3338">
    <property type="taxonomic scope" value="Bacteria"/>
</dbReference>
<dbReference type="AlphaFoldDB" id="A1K3Q4"/>
<dbReference type="Proteomes" id="UP000002588">
    <property type="component" value="Chromosome"/>
</dbReference>
<proteinExistence type="inferred from homology"/>
<evidence type="ECO:0000256" key="4">
    <source>
        <dbReference type="ARBA" id="ARBA00022833"/>
    </source>
</evidence>
<keyword evidence="4" id="KW-0862">Zinc</keyword>
<gene>
    <name evidence="10" type="primary">ecaA</name>
    <name evidence="10" type="ordered locus">azo0842</name>
</gene>
<evidence type="ECO:0000256" key="8">
    <source>
        <dbReference type="SAM" id="SignalP"/>
    </source>
</evidence>
<feature type="region of interest" description="Disordered" evidence="7">
    <location>
        <begin position="139"/>
        <end position="280"/>
    </location>
</feature>
<dbReference type="CDD" id="cd03124">
    <property type="entry name" value="alpha_CA_prokaryotic_like"/>
    <property type="match status" value="1"/>
</dbReference>
<dbReference type="InterPro" id="IPR001148">
    <property type="entry name" value="CA_dom"/>
</dbReference>
<dbReference type="KEGG" id="azo:azo0842"/>
<dbReference type="GO" id="GO:0008270">
    <property type="term" value="F:zinc ion binding"/>
    <property type="evidence" value="ECO:0007669"/>
    <property type="project" value="InterPro"/>
</dbReference>
<sequence>MKLRHLAALLILPLSPGWVPHAHADEWQLVLSDRERRVEIDRASIFDSDRGTKVSWGRVVLAPEEARKAGYGTVRALNRYDCMNRSFFTIKRVYLDTAGRVVREEAVTDTSPVMVTRNSVDERMWREVCRPPTVSDLQKVAAAAGRSAAETRPAPTPAAKPAAAELKPAPSARTETKGAAPTPPVPPKTEPAATPAAGPAPAVVARAGAAETRDPPRSEGLRPADFQAPQAAAAAAARPATPAATPVSTAAAAPATPTTPATPVLPGTPGAPPVAAAPAAPAVPTPVQSAARVPAPRVAPAPVEAAPRPAAALEQRWSYDGETGPEHWARLRPDWRVCGDGKRQSPIDLREGVGVDLEPVRFDYRSTRFRIADTGTTLQVNVGEGMGMEVRGRRYELTHFTLHRPSEERVGGRAADMTVHFHHRDAEGRLAMVSVMLERGAEANPLLQALWNNLPLEKGTAYMPASSIDLGALLPASPGHFLYMGSLTTPPCTEGVLWVVMKTPVTISDEQLGIFARLYPRNARPIQPANGRLILESR</sequence>
<keyword evidence="8" id="KW-0732">Signal</keyword>
<evidence type="ECO:0000313" key="10">
    <source>
        <dbReference type="EMBL" id="CAL93459.1"/>
    </source>
</evidence>
<protein>
    <recommendedName>
        <fullName evidence="2">carbonic anhydrase</fullName>
        <ecNumber evidence="2">4.2.1.1</ecNumber>
    </recommendedName>
</protein>
<feature type="compositionally biased region" description="Low complexity" evidence="7">
    <location>
        <begin position="190"/>
        <end position="210"/>
    </location>
</feature>
<dbReference type="RefSeq" id="WP_011764576.1">
    <property type="nucleotide sequence ID" value="NC_008702.1"/>
</dbReference>
<evidence type="ECO:0000256" key="7">
    <source>
        <dbReference type="SAM" id="MobiDB-lite"/>
    </source>
</evidence>
<dbReference type="PROSITE" id="PS51144">
    <property type="entry name" value="ALPHA_CA_2"/>
    <property type="match status" value="1"/>
</dbReference>
<evidence type="ECO:0000256" key="5">
    <source>
        <dbReference type="ARBA" id="ARBA00023239"/>
    </source>
</evidence>
<feature type="domain" description="Alpha-carbonic anhydrase" evidence="9">
    <location>
        <begin position="315"/>
        <end position="538"/>
    </location>
</feature>
<evidence type="ECO:0000256" key="6">
    <source>
        <dbReference type="ARBA" id="ARBA00048348"/>
    </source>
</evidence>
<dbReference type="Pfam" id="PF00194">
    <property type="entry name" value="Carb_anhydrase"/>
    <property type="match status" value="1"/>
</dbReference>
<dbReference type="SMART" id="SM01057">
    <property type="entry name" value="Carb_anhydrase"/>
    <property type="match status" value="1"/>
</dbReference>
<dbReference type="STRING" id="62928.azo0842"/>
<dbReference type="PANTHER" id="PTHR18952">
    <property type="entry name" value="CARBONIC ANHYDRASE"/>
    <property type="match status" value="1"/>
</dbReference>
<feature type="signal peptide" evidence="8">
    <location>
        <begin position="1"/>
        <end position="24"/>
    </location>
</feature>
<name>A1K3Q4_AZOSB</name>
<feature type="compositionally biased region" description="Low complexity" evidence="7">
    <location>
        <begin position="228"/>
        <end position="280"/>
    </location>
</feature>